<reference evidence="1" key="1">
    <citation type="submission" date="2014-11" db="EMBL/GenBank/DDBJ databases">
        <authorList>
            <person name="Amaro Gonzalez C."/>
        </authorList>
    </citation>
    <scope>NUCLEOTIDE SEQUENCE</scope>
</reference>
<accession>A0A0E9TZD1</accession>
<reference evidence="1" key="2">
    <citation type="journal article" date="2015" name="Fish Shellfish Immunol.">
        <title>Early steps in the European eel (Anguilla anguilla)-Vibrio vulnificus interaction in the gills: Role of the RtxA13 toxin.</title>
        <authorList>
            <person name="Callol A."/>
            <person name="Pajuelo D."/>
            <person name="Ebbesson L."/>
            <person name="Teles M."/>
            <person name="MacKenzie S."/>
            <person name="Amaro C."/>
        </authorList>
    </citation>
    <scope>NUCLEOTIDE SEQUENCE</scope>
</reference>
<dbReference type="EMBL" id="GBXM01049686">
    <property type="protein sequence ID" value="JAH58891.1"/>
    <property type="molecule type" value="Transcribed_RNA"/>
</dbReference>
<protein>
    <submittedName>
        <fullName evidence="1">Uncharacterized protein</fullName>
    </submittedName>
</protein>
<proteinExistence type="predicted"/>
<dbReference type="AlphaFoldDB" id="A0A0E9TZD1"/>
<name>A0A0E9TZD1_ANGAN</name>
<sequence length="52" mass="5978">MHFQKPSCSHRQLIQIYNSPPRHPHPCRSPMGLSGQCHAAYLQFVIAYICLN</sequence>
<organism evidence="1">
    <name type="scientific">Anguilla anguilla</name>
    <name type="common">European freshwater eel</name>
    <name type="synonym">Muraena anguilla</name>
    <dbReference type="NCBI Taxonomy" id="7936"/>
    <lineage>
        <taxon>Eukaryota</taxon>
        <taxon>Metazoa</taxon>
        <taxon>Chordata</taxon>
        <taxon>Craniata</taxon>
        <taxon>Vertebrata</taxon>
        <taxon>Euteleostomi</taxon>
        <taxon>Actinopterygii</taxon>
        <taxon>Neopterygii</taxon>
        <taxon>Teleostei</taxon>
        <taxon>Anguilliformes</taxon>
        <taxon>Anguillidae</taxon>
        <taxon>Anguilla</taxon>
    </lineage>
</organism>
<evidence type="ECO:0000313" key="1">
    <source>
        <dbReference type="EMBL" id="JAH58891.1"/>
    </source>
</evidence>